<dbReference type="Proteomes" id="UP000749559">
    <property type="component" value="Unassembled WGS sequence"/>
</dbReference>
<protein>
    <recommendedName>
        <fullName evidence="2">Enoyl reductase (ER) domain-containing protein</fullName>
    </recommendedName>
</protein>
<dbReference type="PANTHER" id="PTHR44054">
    <property type="entry name" value="SYNAPTIC VESICLE MEMBRANE PROTEIN VAT-1 HOMOLOG-LIKE"/>
    <property type="match status" value="1"/>
</dbReference>
<feature type="domain" description="Enoyl reductase (ER)" evidence="2">
    <location>
        <begin position="69"/>
        <end position="393"/>
    </location>
</feature>
<name>A0A8S4PAV7_OWEFU</name>
<evidence type="ECO:0000256" key="1">
    <source>
        <dbReference type="ARBA" id="ARBA00023002"/>
    </source>
</evidence>
<sequence length="405" mass="44949">MTRLIQNSTFRLFKNKSNRLLFTCYPTCTHAKLSNLTRSSIEYSNIEGEKAQLKMEKSTSKTIVLTGYGGYDKLRIEEWPIMKPGKDEVLVNMRTNSINFAELMARQGLYDGSPKLPGVLGMEGAGIVTQLGEDVTNLKVGDRVICIKMFGLWKEFATVPAEQCFPMPDAMTFEEGVALPVNYVTAYHMLFDIGNLRKGKKVVIHMAAGGVGIAATQLCKTVPNVTVFGTASAVKHKIIREVGVTHPIDYRTQDWQTEVTKVAPDGVDIILDPLLGSDATKAYATLKPLGKVIHFGAANMVSGPGTNYFQIAKTWWQTYRPAILSMMPANKVVAGYHMGHLPQEPIREAMVDLIALYNEGKIKPRIDSVWSYEQIADAMAQMHDRKNIGKVILTPYDENNITPKT</sequence>
<dbReference type="InterPro" id="IPR036291">
    <property type="entry name" value="NAD(P)-bd_dom_sf"/>
</dbReference>
<reference evidence="3" key="1">
    <citation type="submission" date="2022-03" db="EMBL/GenBank/DDBJ databases">
        <authorList>
            <person name="Martin C."/>
        </authorList>
    </citation>
    <scope>NUCLEOTIDE SEQUENCE</scope>
</reference>
<dbReference type="Pfam" id="PF08240">
    <property type="entry name" value="ADH_N"/>
    <property type="match status" value="1"/>
</dbReference>
<dbReference type="AlphaFoldDB" id="A0A8S4PAV7"/>
<dbReference type="OrthoDB" id="203908at2759"/>
<dbReference type="Pfam" id="PF13602">
    <property type="entry name" value="ADH_zinc_N_2"/>
    <property type="match status" value="1"/>
</dbReference>
<dbReference type="EMBL" id="CAIIXF020000007">
    <property type="protein sequence ID" value="CAH1790386.1"/>
    <property type="molecule type" value="Genomic_DNA"/>
</dbReference>
<dbReference type="InterPro" id="IPR013154">
    <property type="entry name" value="ADH-like_N"/>
</dbReference>
<gene>
    <name evidence="3" type="ORF">OFUS_LOCUS15598</name>
</gene>
<dbReference type="Gene3D" id="3.90.180.10">
    <property type="entry name" value="Medium-chain alcohol dehydrogenases, catalytic domain"/>
    <property type="match status" value="1"/>
</dbReference>
<dbReference type="InterPro" id="IPR052100">
    <property type="entry name" value="SV-ATPase_mito-regulator"/>
</dbReference>
<proteinExistence type="predicted"/>
<dbReference type="SUPFAM" id="SSF50129">
    <property type="entry name" value="GroES-like"/>
    <property type="match status" value="1"/>
</dbReference>
<evidence type="ECO:0000259" key="2">
    <source>
        <dbReference type="SMART" id="SM00829"/>
    </source>
</evidence>
<dbReference type="CDD" id="cd08275">
    <property type="entry name" value="MDR3"/>
    <property type="match status" value="1"/>
</dbReference>
<dbReference type="PANTHER" id="PTHR44054:SF1">
    <property type="entry name" value="SYNAPTIC VESICLE MEMBRANE PROTEIN VAT-1 HOMOLOG"/>
    <property type="match status" value="1"/>
</dbReference>
<comment type="caution">
    <text evidence="3">The sequence shown here is derived from an EMBL/GenBank/DDBJ whole genome shotgun (WGS) entry which is preliminary data.</text>
</comment>
<dbReference type="InterPro" id="IPR020843">
    <property type="entry name" value="ER"/>
</dbReference>
<dbReference type="SMART" id="SM00829">
    <property type="entry name" value="PKS_ER"/>
    <property type="match status" value="1"/>
</dbReference>
<dbReference type="InterPro" id="IPR011032">
    <property type="entry name" value="GroES-like_sf"/>
</dbReference>
<dbReference type="GO" id="GO:0016491">
    <property type="term" value="F:oxidoreductase activity"/>
    <property type="evidence" value="ECO:0007669"/>
    <property type="project" value="UniProtKB-KW"/>
</dbReference>
<accession>A0A8S4PAV7</accession>
<evidence type="ECO:0000313" key="4">
    <source>
        <dbReference type="Proteomes" id="UP000749559"/>
    </source>
</evidence>
<dbReference type="SUPFAM" id="SSF51735">
    <property type="entry name" value="NAD(P)-binding Rossmann-fold domains"/>
    <property type="match status" value="1"/>
</dbReference>
<keyword evidence="1" id="KW-0560">Oxidoreductase</keyword>
<evidence type="ECO:0000313" key="3">
    <source>
        <dbReference type="EMBL" id="CAH1790386.1"/>
    </source>
</evidence>
<keyword evidence="4" id="KW-1185">Reference proteome</keyword>
<dbReference type="Gene3D" id="3.40.50.720">
    <property type="entry name" value="NAD(P)-binding Rossmann-like Domain"/>
    <property type="match status" value="1"/>
</dbReference>
<organism evidence="3 4">
    <name type="scientific">Owenia fusiformis</name>
    <name type="common">Polychaete worm</name>
    <dbReference type="NCBI Taxonomy" id="6347"/>
    <lineage>
        <taxon>Eukaryota</taxon>
        <taxon>Metazoa</taxon>
        <taxon>Spiralia</taxon>
        <taxon>Lophotrochozoa</taxon>
        <taxon>Annelida</taxon>
        <taxon>Polychaeta</taxon>
        <taxon>Sedentaria</taxon>
        <taxon>Canalipalpata</taxon>
        <taxon>Sabellida</taxon>
        <taxon>Oweniida</taxon>
        <taxon>Oweniidae</taxon>
        <taxon>Owenia</taxon>
    </lineage>
</organism>